<dbReference type="RefSeq" id="WP_077025528.1">
    <property type="nucleotide sequence ID" value="NZ_CP017641.1"/>
</dbReference>
<protein>
    <recommendedName>
        <fullName evidence="3">DUF2750 domain-containing protein</fullName>
    </recommendedName>
</protein>
<keyword evidence="2" id="KW-1185">Reference proteome</keyword>
<proteinExistence type="predicted"/>
<evidence type="ECO:0000313" key="1">
    <source>
        <dbReference type="EMBL" id="APZ94175.1"/>
    </source>
</evidence>
<dbReference type="STRING" id="1891926.Fuma_03799"/>
<evidence type="ECO:0008006" key="3">
    <source>
        <dbReference type="Google" id="ProtNLM"/>
    </source>
</evidence>
<organism evidence="1 2">
    <name type="scientific">Fuerstiella marisgermanici</name>
    <dbReference type="NCBI Taxonomy" id="1891926"/>
    <lineage>
        <taxon>Bacteria</taxon>
        <taxon>Pseudomonadati</taxon>
        <taxon>Planctomycetota</taxon>
        <taxon>Planctomycetia</taxon>
        <taxon>Planctomycetales</taxon>
        <taxon>Planctomycetaceae</taxon>
        <taxon>Fuerstiella</taxon>
    </lineage>
</organism>
<dbReference type="OrthoDB" id="9888314at2"/>
<gene>
    <name evidence="1" type="ORF">Fuma_03799</name>
</gene>
<dbReference type="Proteomes" id="UP000187735">
    <property type="component" value="Chromosome"/>
</dbReference>
<accession>A0A1P8WJE3</accession>
<name>A0A1P8WJE3_9PLAN</name>
<dbReference type="EMBL" id="CP017641">
    <property type="protein sequence ID" value="APZ94175.1"/>
    <property type="molecule type" value="Genomic_DNA"/>
</dbReference>
<dbReference type="AlphaFoldDB" id="A0A1P8WJE3"/>
<dbReference type="KEGG" id="fmr:Fuma_03799"/>
<sequence length="126" mass="13575">MTTSNPTNLTFYVIAKKNLSDLSSPLVGVGDSGDEASLIFTEDSKAQEYLQAADWTETDTVAELDAAAVVSWLAILQKEGVKYLVPDPDRVYQDDGMTQTVITISSVADAIFAALRERLSTAEPVS</sequence>
<reference evidence="1 2" key="1">
    <citation type="journal article" date="2016" name="Front. Microbiol.">
        <title>Fuerstia marisgermanicae gen. nov., sp. nov., an Unusual Member of the Phylum Planctomycetes from the German Wadden Sea.</title>
        <authorList>
            <person name="Kohn T."/>
            <person name="Heuer A."/>
            <person name="Jogler M."/>
            <person name="Vollmers J."/>
            <person name="Boedeker C."/>
            <person name="Bunk B."/>
            <person name="Rast P."/>
            <person name="Borchert D."/>
            <person name="Glockner I."/>
            <person name="Freese H.M."/>
            <person name="Klenk H.P."/>
            <person name="Overmann J."/>
            <person name="Kaster A.K."/>
            <person name="Rohde M."/>
            <person name="Wiegand S."/>
            <person name="Jogler C."/>
        </authorList>
    </citation>
    <scope>NUCLEOTIDE SEQUENCE [LARGE SCALE GENOMIC DNA]</scope>
    <source>
        <strain evidence="1 2">NH11</strain>
    </source>
</reference>
<evidence type="ECO:0000313" key="2">
    <source>
        <dbReference type="Proteomes" id="UP000187735"/>
    </source>
</evidence>